<keyword evidence="1" id="KW-0812">Transmembrane</keyword>
<feature type="transmembrane region" description="Helical" evidence="1">
    <location>
        <begin position="12"/>
        <end position="35"/>
    </location>
</feature>
<proteinExistence type="predicted"/>
<dbReference type="Proteomes" id="UP000887566">
    <property type="component" value="Unplaced"/>
</dbReference>
<keyword evidence="1" id="KW-1133">Transmembrane helix</keyword>
<evidence type="ECO:0000313" key="2">
    <source>
        <dbReference type="Proteomes" id="UP000887566"/>
    </source>
</evidence>
<reference evidence="3" key="1">
    <citation type="submission" date="2022-11" db="UniProtKB">
        <authorList>
            <consortium name="WormBaseParasite"/>
        </authorList>
    </citation>
    <scope>IDENTIFICATION</scope>
</reference>
<dbReference type="AlphaFoldDB" id="A0A914WEW0"/>
<keyword evidence="2" id="KW-1185">Reference proteome</keyword>
<organism evidence="2 3">
    <name type="scientific">Plectus sambesii</name>
    <dbReference type="NCBI Taxonomy" id="2011161"/>
    <lineage>
        <taxon>Eukaryota</taxon>
        <taxon>Metazoa</taxon>
        <taxon>Ecdysozoa</taxon>
        <taxon>Nematoda</taxon>
        <taxon>Chromadorea</taxon>
        <taxon>Plectida</taxon>
        <taxon>Plectina</taxon>
        <taxon>Plectoidea</taxon>
        <taxon>Plectidae</taxon>
        <taxon>Plectus</taxon>
    </lineage>
</organism>
<protein>
    <submittedName>
        <fullName evidence="3">Uncharacterized protein</fullName>
    </submittedName>
</protein>
<sequence>MALRIQKEMLIIAGMAGVDTIYGLGAFLFGIYRLALIADGSSSTKVTQWDCLSGMYVAHGKILKAAVHEMLNDQQAKRQRRLTVTIGVITVSTSVKSYHHLPAVPTGQQGNLANGEGLDVMRSD</sequence>
<name>A0A914WEW0_9BILA</name>
<accession>A0A914WEW0</accession>
<keyword evidence="1" id="KW-0472">Membrane</keyword>
<evidence type="ECO:0000313" key="3">
    <source>
        <dbReference type="WBParaSite" id="PSAMB.scaffold3930size16377.g22966.t1"/>
    </source>
</evidence>
<dbReference type="WBParaSite" id="PSAMB.scaffold3930size16377.g22966.t1">
    <property type="protein sequence ID" value="PSAMB.scaffold3930size16377.g22966.t1"/>
    <property type="gene ID" value="PSAMB.scaffold3930size16377.g22966"/>
</dbReference>
<evidence type="ECO:0000256" key="1">
    <source>
        <dbReference type="SAM" id="Phobius"/>
    </source>
</evidence>